<comment type="caution">
    <text evidence="2">The sequence shown here is derived from an EMBL/GenBank/DDBJ whole genome shotgun (WGS) entry which is preliminary data.</text>
</comment>
<dbReference type="Gene3D" id="3.40.47.10">
    <property type="match status" value="1"/>
</dbReference>
<dbReference type="InterPro" id="IPR055140">
    <property type="entry name" value="Thiolase_C_2"/>
</dbReference>
<feature type="domain" description="Thiolase C-terminal" evidence="1">
    <location>
        <begin position="240"/>
        <end position="382"/>
    </location>
</feature>
<accession>A0ABP7FY76</accession>
<dbReference type="CDD" id="cd00829">
    <property type="entry name" value="SCP-x_thiolase"/>
    <property type="match status" value="1"/>
</dbReference>
<dbReference type="RefSeq" id="WP_344757382.1">
    <property type="nucleotide sequence ID" value="NZ_BAABAE010000004.1"/>
</dbReference>
<protein>
    <submittedName>
        <fullName evidence="2">Thiolase</fullName>
    </submittedName>
</protein>
<evidence type="ECO:0000313" key="2">
    <source>
        <dbReference type="EMBL" id="GAA3748982.1"/>
    </source>
</evidence>
<reference evidence="3" key="1">
    <citation type="journal article" date="2019" name="Int. J. Syst. Evol. Microbiol.">
        <title>The Global Catalogue of Microorganisms (GCM) 10K type strain sequencing project: providing services to taxonomists for standard genome sequencing and annotation.</title>
        <authorList>
            <consortium name="The Broad Institute Genomics Platform"/>
            <consortium name="The Broad Institute Genome Sequencing Center for Infectious Disease"/>
            <person name="Wu L."/>
            <person name="Ma J."/>
        </authorList>
    </citation>
    <scope>NUCLEOTIDE SEQUENCE [LARGE SCALE GENOMIC DNA]</scope>
    <source>
        <strain evidence="3">JCM 16949</strain>
    </source>
</reference>
<name>A0ABP7FY76_9MICO</name>
<sequence>MSMTETGREVYISGVAEAPLGEVRDHSELSMIALAAREALAEAGLRLSDVDGLFVNYMGEEGSVQVGEYLGIQPSYADSSDLGGAAFVAFLGHASAALQTGRCKVALVVYASRQRTRASRRLNHWNDKAVSPQFEQPFGLPAPLGQFGLLAARHQYEYGTTSEQLASVAVAARQWARLNPKAWSRDPLTVEDVLASRMICEPLHRLDCCLVTDGGGAIVLTTADRARDAARVPIHVAGTGESHRQWHIPQLPGLSSSPGAAAAETALHRAGVTPADIDVFEPYDASTISVLLALEDVGFCSRGEAGRFVEAGNLGPAGSLPSMTSGGGLSYCHPGALGLLLVVEAVRQLRGEAGPRQVPDARIGLVHGIGGLFSTAATAVLVRD</sequence>
<evidence type="ECO:0000259" key="1">
    <source>
        <dbReference type="Pfam" id="PF22691"/>
    </source>
</evidence>
<proteinExistence type="predicted"/>
<dbReference type="PIRSF" id="PIRSF000429">
    <property type="entry name" value="Ac-CoA_Ac_transf"/>
    <property type="match status" value="1"/>
</dbReference>
<dbReference type="SUPFAM" id="SSF53901">
    <property type="entry name" value="Thiolase-like"/>
    <property type="match status" value="1"/>
</dbReference>
<dbReference type="NCBIfam" id="NF004811">
    <property type="entry name" value="PRK06158.1"/>
    <property type="match status" value="1"/>
</dbReference>
<dbReference type="PANTHER" id="PTHR42870">
    <property type="entry name" value="ACETYL-COA C-ACETYLTRANSFERASE"/>
    <property type="match status" value="1"/>
</dbReference>
<organism evidence="2 3">
    <name type="scientific">Leifsonella bigeumensis</name>
    <dbReference type="NCBI Taxonomy" id="433643"/>
    <lineage>
        <taxon>Bacteria</taxon>
        <taxon>Bacillati</taxon>
        <taxon>Actinomycetota</taxon>
        <taxon>Actinomycetes</taxon>
        <taxon>Micrococcales</taxon>
        <taxon>Microbacteriaceae</taxon>
        <taxon>Leifsonella</taxon>
    </lineage>
</organism>
<gene>
    <name evidence="2" type="ORF">GCM10022239_25420</name>
</gene>
<dbReference type="Proteomes" id="UP001501004">
    <property type="component" value="Unassembled WGS sequence"/>
</dbReference>
<evidence type="ECO:0000313" key="3">
    <source>
        <dbReference type="Proteomes" id="UP001501004"/>
    </source>
</evidence>
<dbReference type="InterPro" id="IPR016039">
    <property type="entry name" value="Thiolase-like"/>
</dbReference>
<dbReference type="EMBL" id="BAABAE010000004">
    <property type="protein sequence ID" value="GAA3748982.1"/>
    <property type="molecule type" value="Genomic_DNA"/>
</dbReference>
<dbReference type="InterPro" id="IPR002155">
    <property type="entry name" value="Thiolase"/>
</dbReference>
<dbReference type="Pfam" id="PF22691">
    <property type="entry name" value="Thiolase_C_1"/>
    <property type="match status" value="1"/>
</dbReference>
<dbReference type="PANTHER" id="PTHR42870:SF1">
    <property type="entry name" value="NON-SPECIFIC LIPID-TRANSFER PROTEIN-LIKE 2"/>
    <property type="match status" value="1"/>
</dbReference>
<keyword evidence="3" id="KW-1185">Reference proteome</keyword>